<protein>
    <submittedName>
        <fullName evidence="3">Uncharacterized protein</fullName>
    </submittedName>
</protein>
<reference evidence="3" key="1">
    <citation type="journal article" date="2021" name="PeerJ">
        <title>Extensive microbial diversity within the chicken gut microbiome revealed by metagenomics and culture.</title>
        <authorList>
            <person name="Gilroy R."/>
            <person name="Ravi A."/>
            <person name="Getino M."/>
            <person name="Pursley I."/>
            <person name="Horton D.L."/>
            <person name="Alikhan N.F."/>
            <person name="Baker D."/>
            <person name="Gharbi K."/>
            <person name="Hall N."/>
            <person name="Watson M."/>
            <person name="Adriaenssens E.M."/>
            <person name="Foster-Nyarko E."/>
            <person name="Jarju S."/>
            <person name="Secka A."/>
            <person name="Antonio M."/>
            <person name="Oren A."/>
            <person name="Chaudhuri R.R."/>
            <person name="La Ragione R."/>
            <person name="Hildebrand F."/>
            <person name="Pallen M.J."/>
        </authorList>
    </citation>
    <scope>NUCLEOTIDE SEQUENCE</scope>
    <source>
        <strain evidence="3">CHK195-6426</strain>
    </source>
</reference>
<dbReference type="AlphaFoldDB" id="A0A9D1R8S4"/>
<feature type="compositionally biased region" description="Basic and acidic residues" evidence="1">
    <location>
        <begin position="76"/>
        <end position="87"/>
    </location>
</feature>
<accession>A0A9D1R8S4</accession>
<evidence type="ECO:0000313" key="4">
    <source>
        <dbReference type="Proteomes" id="UP000824265"/>
    </source>
</evidence>
<feature type="transmembrane region" description="Helical" evidence="2">
    <location>
        <begin position="29"/>
        <end position="50"/>
    </location>
</feature>
<feature type="region of interest" description="Disordered" evidence="1">
    <location>
        <begin position="65"/>
        <end position="87"/>
    </location>
</feature>
<keyword evidence="2" id="KW-0472">Membrane</keyword>
<reference evidence="3" key="2">
    <citation type="submission" date="2021-04" db="EMBL/GenBank/DDBJ databases">
        <authorList>
            <person name="Gilroy R."/>
        </authorList>
    </citation>
    <scope>NUCLEOTIDE SEQUENCE</scope>
    <source>
        <strain evidence="3">CHK195-6426</strain>
    </source>
</reference>
<evidence type="ECO:0000313" key="3">
    <source>
        <dbReference type="EMBL" id="HIW82583.1"/>
    </source>
</evidence>
<dbReference type="EMBL" id="DXGH01000073">
    <property type="protein sequence ID" value="HIW82583.1"/>
    <property type="molecule type" value="Genomic_DNA"/>
</dbReference>
<keyword evidence="2" id="KW-0812">Transmembrane</keyword>
<proteinExistence type="predicted"/>
<evidence type="ECO:0000256" key="2">
    <source>
        <dbReference type="SAM" id="Phobius"/>
    </source>
</evidence>
<sequence length="87" mass="9748">MNRRYLPLILMLAAGAVTCIVTFIRDFSILGKLGALLFVLVVFYFLGSVLKWTLDYFDRQNQAAAEEKEEGESGGEELKAQSKEGEQ</sequence>
<dbReference type="Proteomes" id="UP000824265">
    <property type="component" value="Unassembled WGS sequence"/>
</dbReference>
<comment type="caution">
    <text evidence="3">The sequence shown here is derived from an EMBL/GenBank/DDBJ whole genome shotgun (WGS) entry which is preliminary data.</text>
</comment>
<organism evidence="3 4">
    <name type="scientific">Candidatus Acetatifactor stercoripullorum</name>
    <dbReference type="NCBI Taxonomy" id="2838414"/>
    <lineage>
        <taxon>Bacteria</taxon>
        <taxon>Bacillati</taxon>
        <taxon>Bacillota</taxon>
        <taxon>Clostridia</taxon>
        <taxon>Lachnospirales</taxon>
        <taxon>Lachnospiraceae</taxon>
        <taxon>Acetatifactor</taxon>
    </lineage>
</organism>
<name>A0A9D1R8S4_9FIRM</name>
<gene>
    <name evidence="3" type="ORF">H9742_13860</name>
</gene>
<evidence type="ECO:0000256" key="1">
    <source>
        <dbReference type="SAM" id="MobiDB-lite"/>
    </source>
</evidence>
<keyword evidence="2" id="KW-1133">Transmembrane helix</keyword>
<dbReference type="RefSeq" id="WP_318702454.1">
    <property type="nucleotide sequence ID" value="NZ_CALWMU010000061.1"/>
</dbReference>